<dbReference type="RefSeq" id="WP_379787500.1">
    <property type="nucleotide sequence ID" value="NZ_JBHSHL010000009.1"/>
</dbReference>
<dbReference type="Pfam" id="PF12672">
    <property type="entry name" value="DUF3793"/>
    <property type="match status" value="1"/>
</dbReference>
<sequence length="209" mass="24761">MKKSCVYLSYLMKEMEDYEYLLSVISHHCGPALEGVKVSSLLNIRNTGKRCLIDTWQERKDEILDFFRIDAFTLKKEENSEVVLLFRRETLEHHLKDSFHLDFLKRFGYGEEWDCSEFLLHLKNRFTDCCPHEIGVFLGYTLCDVIDFMSCPNKECRLVGYWKVYNDEIAARELFRRFDEAKAISTGKTMRRIAQQRRTIRLGSNTKQS</sequence>
<accession>A0ABV9QI71</accession>
<dbReference type="InterPro" id="IPR024523">
    <property type="entry name" value="DUF3793"/>
</dbReference>
<evidence type="ECO:0000313" key="2">
    <source>
        <dbReference type="Proteomes" id="UP001595916"/>
    </source>
</evidence>
<protein>
    <submittedName>
        <fullName evidence="1">DUF3793 family protein</fullName>
    </submittedName>
</protein>
<proteinExistence type="predicted"/>
<dbReference type="Proteomes" id="UP001595916">
    <property type="component" value="Unassembled WGS sequence"/>
</dbReference>
<dbReference type="EMBL" id="JBHSHL010000009">
    <property type="protein sequence ID" value="MFC4804020.1"/>
    <property type="molecule type" value="Genomic_DNA"/>
</dbReference>
<evidence type="ECO:0000313" key="1">
    <source>
        <dbReference type="EMBL" id="MFC4804020.1"/>
    </source>
</evidence>
<reference evidence="2" key="1">
    <citation type="journal article" date="2019" name="Int. J. Syst. Evol. Microbiol.">
        <title>The Global Catalogue of Microorganisms (GCM) 10K type strain sequencing project: providing services to taxonomists for standard genome sequencing and annotation.</title>
        <authorList>
            <consortium name="The Broad Institute Genomics Platform"/>
            <consortium name="The Broad Institute Genome Sequencing Center for Infectious Disease"/>
            <person name="Wu L."/>
            <person name="Ma J."/>
        </authorList>
    </citation>
    <scope>NUCLEOTIDE SEQUENCE [LARGE SCALE GENOMIC DNA]</scope>
    <source>
        <strain evidence="2">CCUG 46385</strain>
    </source>
</reference>
<gene>
    <name evidence="1" type="ORF">ACFO4R_02890</name>
</gene>
<comment type="caution">
    <text evidence="1">The sequence shown here is derived from an EMBL/GenBank/DDBJ whole genome shotgun (WGS) entry which is preliminary data.</text>
</comment>
<keyword evidence="2" id="KW-1185">Reference proteome</keyword>
<organism evidence="1 2">
    <name type="scientific">Filifactor villosus</name>
    <dbReference type="NCBI Taxonomy" id="29374"/>
    <lineage>
        <taxon>Bacteria</taxon>
        <taxon>Bacillati</taxon>
        <taxon>Bacillota</taxon>
        <taxon>Clostridia</taxon>
        <taxon>Peptostreptococcales</taxon>
        <taxon>Filifactoraceae</taxon>
        <taxon>Filifactor</taxon>
    </lineage>
</organism>
<name>A0ABV9QI71_9FIRM</name>